<evidence type="ECO:0000256" key="7">
    <source>
        <dbReference type="RuleBase" id="RU000416"/>
    </source>
</evidence>
<dbReference type="GO" id="GO:0003886">
    <property type="term" value="F:DNA (cytosine-5-)-methyltransferase activity"/>
    <property type="evidence" value="ECO:0007669"/>
    <property type="project" value="UniProtKB-EC"/>
</dbReference>
<dbReference type="PRINTS" id="PR00105">
    <property type="entry name" value="C5METTRFRASE"/>
</dbReference>
<evidence type="ECO:0000256" key="4">
    <source>
        <dbReference type="ARBA" id="ARBA00022747"/>
    </source>
</evidence>
<dbReference type="PROSITE" id="PS51679">
    <property type="entry name" value="SAM_MT_C5"/>
    <property type="match status" value="1"/>
</dbReference>
<dbReference type="Gene3D" id="3.90.120.10">
    <property type="entry name" value="DNA Methylase, subunit A, domain 2"/>
    <property type="match status" value="1"/>
</dbReference>
<dbReference type="RefSeq" id="WP_066033388.1">
    <property type="nucleotide sequence ID" value="NZ_CP016907.1"/>
</dbReference>
<feature type="active site" evidence="6">
    <location>
        <position position="75"/>
    </location>
</feature>
<evidence type="ECO:0000256" key="3">
    <source>
        <dbReference type="ARBA" id="ARBA00022691"/>
    </source>
</evidence>
<dbReference type="CDD" id="cd00315">
    <property type="entry name" value="Cyt_C5_DNA_methylase"/>
    <property type="match status" value="1"/>
</dbReference>
<proteinExistence type="inferred from homology"/>
<dbReference type="Pfam" id="PF00145">
    <property type="entry name" value="DNA_methylase"/>
    <property type="match status" value="1"/>
</dbReference>
<dbReference type="PANTHER" id="PTHR46098:SF1">
    <property type="entry name" value="TRNA (CYTOSINE(38)-C(5))-METHYLTRANSFERASE"/>
    <property type="match status" value="1"/>
</dbReference>
<keyword evidence="2 6" id="KW-0808">Transferase</keyword>
<dbReference type="KEGG" id="fjg:BB050_01896"/>
<dbReference type="EC" id="2.1.1.37" evidence="8"/>
<dbReference type="Gene3D" id="3.40.50.150">
    <property type="entry name" value="Vaccinia Virus protein VP39"/>
    <property type="match status" value="1"/>
</dbReference>
<dbReference type="InterPro" id="IPR018117">
    <property type="entry name" value="C5_DNA_meth_AS"/>
</dbReference>
<gene>
    <name evidence="9" type="primary">hhaIM</name>
    <name evidence="9" type="ORF">BB050_01896</name>
</gene>
<keyword evidence="3 6" id="KW-0949">S-adenosyl-L-methionine</keyword>
<dbReference type="InterPro" id="IPR050750">
    <property type="entry name" value="C5-MTase"/>
</dbReference>
<dbReference type="REBASE" id="157609">
    <property type="entry name" value="M.Fjo09ORF1896P"/>
</dbReference>
<dbReference type="GO" id="GO:0009307">
    <property type="term" value="P:DNA restriction-modification system"/>
    <property type="evidence" value="ECO:0007669"/>
    <property type="project" value="UniProtKB-KW"/>
</dbReference>
<dbReference type="PROSITE" id="PS00094">
    <property type="entry name" value="C5_MTASE_1"/>
    <property type="match status" value="1"/>
</dbReference>
<evidence type="ECO:0000313" key="10">
    <source>
        <dbReference type="Proteomes" id="UP000093276"/>
    </source>
</evidence>
<dbReference type="EMBL" id="CP016907">
    <property type="protein sequence ID" value="AOC95021.1"/>
    <property type="molecule type" value="Genomic_DNA"/>
</dbReference>
<comment type="similarity">
    <text evidence="6 7">Belongs to the class I-like SAM-binding methyltransferase superfamily. C5-methyltransferase family.</text>
</comment>
<dbReference type="Proteomes" id="UP000093276">
    <property type="component" value="Chromosome"/>
</dbReference>
<comment type="catalytic activity">
    <reaction evidence="5 8">
        <text>a 2'-deoxycytidine in DNA + S-adenosyl-L-methionine = a 5-methyl-2'-deoxycytidine in DNA + S-adenosyl-L-homocysteine + H(+)</text>
        <dbReference type="Rhea" id="RHEA:13681"/>
        <dbReference type="Rhea" id="RHEA-COMP:11369"/>
        <dbReference type="Rhea" id="RHEA-COMP:11370"/>
        <dbReference type="ChEBI" id="CHEBI:15378"/>
        <dbReference type="ChEBI" id="CHEBI:57856"/>
        <dbReference type="ChEBI" id="CHEBI:59789"/>
        <dbReference type="ChEBI" id="CHEBI:85452"/>
        <dbReference type="ChEBI" id="CHEBI:85454"/>
        <dbReference type="EC" id="2.1.1.37"/>
    </reaction>
</comment>
<evidence type="ECO:0000256" key="5">
    <source>
        <dbReference type="ARBA" id="ARBA00047422"/>
    </source>
</evidence>
<dbReference type="NCBIfam" id="TIGR00675">
    <property type="entry name" value="dcm"/>
    <property type="match status" value="1"/>
</dbReference>
<evidence type="ECO:0000256" key="1">
    <source>
        <dbReference type="ARBA" id="ARBA00022603"/>
    </source>
</evidence>
<dbReference type="GeneID" id="32307776"/>
<dbReference type="InterPro" id="IPR001525">
    <property type="entry name" value="C5_MeTfrase"/>
</dbReference>
<dbReference type="InterPro" id="IPR029063">
    <property type="entry name" value="SAM-dependent_MTases_sf"/>
</dbReference>
<reference evidence="9 10" key="1">
    <citation type="submission" date="2016-08" db="EMBL/GenBank/DDBJ databases">
        <title>Complete genome sequence of Flavobacterium johnsoniae strain GSE09, a volatile-producing biocontrol agent isolated from cucumber (Cucumis sativus).</title>
        <authorList>
            <person name="Jeong J.-J."/>
            <person name="Oh J.Y."/>
            <person name="Jim Y.J."/>
            <person name="Sang M.K."/>
            <person name="Kim K.D."/>
        </authorList>
    </citation>
    <scope>NUCLEOTIDE SEQUENCE [LARGE SCALE GENOMIC DNA]</scope>
    <source>
        <strain evidence="9 10">GSE09</strain>
    </source>
</reference>
<dbReference type="AlphaFoldDB" id="A0AAC9D1P3"/>
<protein>
    <recommendedName>
        <fullName evidence="8">Cytosine-specific methyltransferase</fullName>
        <ecNumber evidence="8">2.1.1.37</ecNumber>
    </recommendedName>
</protein>
<sequence>MKNKYTVGSLYAGVGGICLGFENAGFKLEWANEFDKKACVTYRNNFEHKLIEGDVMQLDVKKLNKIDILTAGFPCQPFSLAGHRKGFKDSRGNHFFKILDFIDEMRPKVVFLENVKNLKGHDKGNTMKVIQREIKKRNYTFDSAILNTKDFGNIPHNRERIFMIAFDKDFVKKGFKFNFPEKEELTQKVTDLIIKEKVDKKFYYTEDKYMYNTLKEAVVREDRIYQFRRHYVRENKKEVCPTLTANMGTGGHNVPIITTEFGFRKLTPRECFRFQGFPDSYKLPQISNSSLYKQAGNSVSMPVIERLASEIFKCIEKIEAKQLKAERFKYSKA</sequence>
<accession>A0AAC9D1P3</accession>
<dbReference type="PANTHER" id="PTHR46098">
    <property type="entry name" value="TRNA (CYTOSINE(38)-C(5))-METHYLTRANSFERASE"/>
    <property type="match status" value="1"/>
</dbReference>
<organism evidence="9 10">
    <name type="scientific">Flavobacterium anhuiense</name>
    <dbReference type="NCBI Taxonomy" id="459526"/>
    <lineage>
        <taxon>Bacteria</taxon>
        <taxon>Pseudomonadati</taxon>
        <taxon>Bacteroidota</taxon>
        <taxon>Flavobacteriia</taxon>
        <taxon>Flavobacteriales</taxon>
        <taxon>Flavobacteriaceae</taxon>
        <taxon>Flavobacterium</taxon>
    </lineage>
</organism>
<evidence type="ECO:0000313" key="9">
    <source>
        <dbReference type="EMBL" id="AOC95021.1"/>
    </source>
</evidence>
<evidence type="ECO:0000256" key="6">
    <source>
        <dbReference type="PROSITE-ProRule" id="PRU01016"/>
    </source>
</evidence>
<evidence type="ECO:0000256" key="2">
    <source>
        <dbReference type="ARBA" id="ARBA00022679"/>
    </source>
</evidence>
<keyword evidence="4" id="KW-0680">Restriction system</keyword>
<keyword evidence="1 6" id="KW-0489">Methyltransferase</keyword>
<evidence type="ECO:0000256" key="8">
    <source>
        <dbReference type="RuleBase" id="RU000417"/>
    </source>
</evidence>
<dbReference type="SUPFAM" id="SSF53335">
    <property type="entry name" value="S-adenosyl-L-methionine-dependent methyltransferases"/>
    <property type="match status" value="1"/>
</dbReference>
<name>A0AAC9D1P3_9FLAO</name>
<dbReference type="GO" id="GO:0032259">
    <property type="term" value="P:methylation"/>
    <property type="evidence" value="ECO:0007669"/>
    <property type="project" value="UniProtKB-KW"/>
</dbReference>